<evidence type="ECO:0000256" key="3">
    <source>
        <dbReference type="ARBA" id="ARBA00022452"/>
    </source>
</evidence>
<keyword evidence="16" id="KW-1185">Reference proteome</keyword>
<keyword evidence="5" id="KW-0732">Signal</keyword>
<dbReference type="InterPro" id="IPR010917">
    <property type="entry name" value="TonB_rcpt_CS"/>
</dbReference>
<dbReference type="InterPro" id="IPR036942">
    <property type="entry name" value="Beta-barrel_TonB_sf"/>
</dbReference>
<dbReference type="Pfam" id="PF00593">
    <property type="entry name" value="TonB_dep_Rec_b-barrel"/>
    <property type="match status" value="1"/>
</dbReference>
<evidence type="ECO:0000256" key="11">
    <source>
        <dbReference type="PROSITE-ProRule" id="PRU10144"/>
    </source>
</evidence>
<evidence type="ECO:0000256" key="5">
    <source>
        <dbReference type="ARBA" id="ARBA00022729"/>
    </source>
</evidence>
<keyword evidence="9 10" id="KW-0998">Cell outer membrane</keyword>
<protein>
    <submittedName>
        <fullName evidence="15">TonB-dependent receptor for transport vitaminB12</fullName>
    </submittedName>
</protein>
<evidence type="ECO:0000313" key="16">
    <source>
        <dbReference type="Proteomes" id="UP000218272"/>
    </source>
</evidence>
<evidence type="ECO:0000256" key="4">
    <source>
        <dbReference type="ARBA" id="ARBA00022692"/>
    </source>
</evidence>
<dbReference type="InterPro" id="IPR039426">
    <property type="entry name" value="TonB-dep_rcpt-like"/>
</dbReference>
<evidence type="ECO:0000259" key="14">
    <source>
        <dbReference type="Pfam" id="PF07715"/>
    </source>
</evidence>
<keyword evidence="7 10" id="KW-0472">Membrane</keyword>
<keyword evidence="2 10" id="KW-0813">Transport</keyword>
<dbReference type="Pfam" id="PF07715">
    <property type="entry name" value="Plug"/>
    <property type="match status" value="1"/>
</dbReference>
<dbReference type="PROSITE" id="PS52016">
    <property type="entry name" value="TONB_DEPENDENT_REC_3"/>
    <property type="match status" value="1"/>
</dbReference>
<evidence type="ECO:0000313" key="15">
    <source>
        <dbReference type="EMBL" id="BAV64425.1"/>
    </source>
</evidence>
<keyword evidence="6 12" id="KW-0798">TonB box</keyword>
<dbReference type="GO" id="GO:0015344">
    <property type="term" value="F:siderophore uptake transmembrane transporter activity"/>
    <property type="evidence" value="ECO:0007669"/>
    <property type="project" value="TreeGrafter"/>
</dbReference>
<evidence type="ECO:0000256" key="9">
    <source>
        <dbReference type="ARBA" id="ARBA00023237"/>
    </source>
</evidence>
<dbReference type="InterPro" id="IPR012910">
    <property type="entry name" value="Plug_dom"/>
</dbReference>
<keyword evidence="8 15" id="KW-0675">Receptor</keyword>
<gene>
    <name evidence="15" type="ORF">SCLO_1013850</name>
</gene>
<dbReference type="PANTHER" id="PTHR30069">
    <property type="entry name" value="TONB-DEPENDENT OUTER MEMBRANE RECEPTOR"/>
    <property type="match status" value="1"/>
</dbReference>
<reference evidence="15 16" key="1">
    <citation type="submission" date="2016-10" db="EMBL/GenBank/DDBJ databases">
        <title>Complete Genome Sequence of the Nonylphenol-Degrading Bacterium Sphingobium cloacae JCM 10874T.</title>
        <authorList>
            <person name="Ootsuka M."/>
            <person name="Nishizawa T."/>
            <person name="Ohta H."/>
        </authorList>
    </citation>
    <scope>NUCLEOTIDE SEQUENCE [LARGE SCALE GENOMIC DNA]</scope>
    <source>
        <strain evidence="15 16">JCM 10874</strain>
    </source>
</reference>
<dbReference type="PROSITE" id="PS01156">
    <property type="entry name" value="TONB_DEPENDENT_REC_2"/>
    <property type="match status" value="1"/>
</dbReference>
<dbReference type="GO" id="GO:0044718">
    <property type="term" value="P:siderophore transmembrane transport"/>
    <property type="evidence" value="ECO:0007669"/>
    <property type="project" value="TreeGrafter"/>
</dbReference>
<dbReference type="AlphaFoldDB" id="A0A1E1F1M1"/>
<dbReference type="CDD" id="cd01347">
    <property type="entry name" value="ligand_gated_channel"/>
    <property type="match status" value="1"/>
</dbReference>
<evidence type="ECO:0000259" key="13">
    <source>
        <dbReference type="Pfam" id="PF00593"/>
    </source>
</evidence>
<accession>A0A1E1F1M1</accession>
<dbReference type="PANTHER" id="PTHR30069:SF29">
    <property type="entry name" value="HEMOGLOBIN AND HEMOGLOBIN-HAPTOGLOBIN-BINDING PROTEIN 1-RELATED"/>
    <property type="match status" value="1"/>
</dbReference>
<dbReference type="InterPro" id="IPR000531">
    <property type="entry name" value="Beta-barrel_TonB"/>
</dbReference>
<proteinExistence type="inferred from homology"/>
<keyword evidence="3 10" id="KW-1134">Transmembrane beta strand</keyword>
<dbReference type="Proteomes" id="UP000218272">
    <property type="component" value="Chromosome SCLO_1"/>
</dbReference>
<evidence type="ECO:0000256" key="2">
    <source>
        <dbReference type="ARBA" id="ARBA00022448"/>
    </source>
</evidence>
<dbReference type="EMBL" id="AP017655">
    <property type="protein sequence ID" value="BAV64425.1"/>
    <property type="molecule type" value="Genomic_DNA"/>
</dbReference>
<feature type="domain" description="TonB-dependent receptor-like beta-barrel" evidence="13">
    <location>
        <begin position="185"/>
        <end position="609"/>
    </location>
</feature>
<feature type="short sequence motif" description="TonB C-terminal box" evidence="11">
    <location>
        <begin position="638"/>
        <end position="655"/>
    </location>
</feature>
<evidence type="ECO:0000256" key="10">
    <source>
        <dbReference type="PROSITE-ProRule" id="PRU01360"/>
    </source>
</evidence>
<evidence type="ECO:0000256" key="6">
    <source>
        <dbReference type="ARBA" id="ARBA00023077"/>
    </source>
</evidence>
<dbReference type="SUPFAM" id="SSF56935">
    <property type="entry name" value="Porins"/>
    <property type="match status" value="1"/>
</dbReference>
<sequence>MALIASCCWFTPLHAEDAEDSIIVTGKSLEETLPQELSRYGHDIVTVDARQIKDSAALDVARALESVPGLYIRSQSGPFSYVDVALQGSRTQDVLWTWDGIRLNNRLYGTTSPNDTLPASMIERVEILRGGEGLFYGTQAAAGVINVVTREFTEDFNGQINGSVDSFAGTSVDGYARGSIDRHKFVVYAAHNRSEGYRPYSRIEPSATDRKRGYDVWSAGLKYQFELTDDLKLNAFWQHTEANLDNLTPIRVNKSRNDRNEEIASLRLDYTGSDTVQFFLKGYFHDWKTAYVNIRNPIPAGPPIILYPPGTFWGYQDYGGSAVVKLRPHRGLEYLVGYDYQSFKGRDDVLLIAPTKERVHAGILQVRTTDDLSRKTRLAAGLRYNKAKQAEKTIWNVSGRYDFSDAFFAEANGGTSFVLPDASQLYGNDPCCEIGNPNLKAEESLNLNASVGGNIASDSGLFQWKATYFNRRITNLIDYDYDNPSFPNGTYINVPNKVRARGATLELNAALDGGLTANASYTWSRVRNPGSSVQRDRNPKQYARVGIGYAPADKPFGANIAVIWAGDIYSTLPGFGRRNYGNYAVVDAGLHFYPDAGRKHRFGINVENLFNKEYASGGYRRAVSDAGVLDGTNSPFLYYLRGVPRTLRVSYGISF</sequence>
<dbReference type="Gene3D" id="2.170.130.10">
    <property type="entry name" value="TonB-dependent receptor, plug domain"/>
    <property type="match status" value="1"/>
</dbReference>
<evidence type="ECO:0000256" key="1">
    <source>
        <dbReference type="ARBA" id="ARBA00004571"/>
    </source>
</evidence>
<dbReference type="GO" id="GO:0009279">
    <property type="term" value="C:cell outer membrane"/>
    <property type="evidence" value="ECO:0007669"/>
    <property type="project" value="UniProtKB-SubCell"/>
</dbReference>
<keyword evidence="4 10" id="KW-0812">Transmembrane</keyword>
<name>A0A1E1F1M1_9SPHN</name>
<feature type="domain" description="TonB-dependent receptor plug" evidence="14">
    <location>
        <begin position="44"/>
        <end position="144"/>
    </location>
</feature>
<dbReference type="InterPro" id="IPR037066">
    <property type="entry name" value="Plug_dom_sf"/>
</dbReference>
<evidence type="ECO:0000256" key="7">
    <source>
        <dbReference type="ARBA" id="ARBA00023136"/>
    </source>
</evidence>
<dbReference type="Gene3D" id="2.40.170.20">
    <property type="entry name" value="TonB-dependent receptor, beta-barrel domain"/>
    <property type="match status" value="1"/>
</dbReference>
<organism evidence="15 16">
    <name type="scientific">Sphingobium cloacae</name>
    <dbReference type="NCBI Taxonomy" id="120107"/>
    <lineage>
        <taxon>Bacteria</taxon>
        <taxon>Pseudomonadati</taxon>
        <taxon>Pseudomonadota</taxon>
        <taxon>Alphaproteobacteria</taxon>
        <taxon>Sphingomonadales</taxon>
        <taxon>Sphingomonadaceae</taxon>
        <taxon>Sphingobium</taxon>
    </lineage>
</organism>
<comment type="similarity">
    <text evidence="10 12">Belongs to the TonB-dependent receptor family.</text>
</comment>
<comment type="subcellular location">
    <subcellularLocation>
        <location evidence="1 10">Cell outer membrane</location>
        <topology evidence="1 10">Multi-pass membrane protein</topology>
    </subcellularLocation>
</comment>
<evidence type="ECO:0000256" key="8">
    <source>
        <dbReference type="ARBA" id="ARBA00023170"/>
    </source>
</evidence>
<dbReference type="KEGG" id="sclo:SCLO_1013850"/>
<evidence type="ECO:0000256" key="12">
    <source>
        <dbReference type="RuleBase" id="RU003357"/>
    </source>
</evidence>